<protein>
    <submittedName>
        <fullName evidence="2">Uncharacterized protein</fullName>
    </submittedName>
</protein>
<reference evidence="2 3" key="1">
    <citation type="journal article" date="2010" name="Nature">
        <title>The Ectocarpus genome and the independent evolution of multicellularity in brown algae.</title>
        <authorList>
            <person name="Cock J.M."/>
            <person name="Sterck L."/>
            <person name="Rouze P."/>
            <person name="Scornet D."/>
            <person name="Allen A.E."/>
            <person name="Amoutzias G."/>
            <person name="Anthouard V."/>
            <person name="Artiguenave F."/>
            <person name="Aury J.M."/>
            <person name="Badger J.H."/>
            <person name="Beszteri B."/>
            <person name="Billiau K."/>
            <person name="Bonnet E."/>
            <person name="Bothwell J.H."/>
            <person name="Bowler C."/>
            <person name="Boyen C."/>
            <person name="Brownlee C."/>
            <person name="Carrano C.J."/>
            <person name="Charrier B."/>
            <person name="Cho G.Y."/>
            <person name="Coelho S.M."/>
            <person name="Collen J."/>
            <person name="Corre E."/>
            <person name="Da Silva C."/>
            <person name="Delage L."/>
            <person name="Delaroque N."/>
            <person name="Dittami S.M."/>
            <person name="Doulbeau S."/>
            <person name="Elias M."/>
            <person name="Farnham G."/>
            <person name="Gachon C.M."/>
            <person name="Gschloessl B."/>
            <person name="Heesch S."/>
            <person name="Jabbari K."/>
            <person name="Jubin C."/>
            <person name="Kawai H."/>
            <person name="Kimura K."/>
            <person name="Kloareg B."/>
            <person name="Kupper F.C."/>
            <person name="Lang D."/>
            <person name="Le Bail A."/>
            <person name="Leblanc C."/>
            <person name="Lerouge P."/>
            <person name="Lohr M."/>
            <person name="Lopez P.J."/>
            <person name="Martens C."/>
            <person name="Maumus F."/>
            <person name="Michel G."/>
            <person name="Miranda-Saavedra D."/>
            <person name="Morales J."/>
            <person name="Moreau H."/>
            <person name="Motomura T."/>
            <person name="Nagasato C."/>
            <person name="Napoli C.A."/>
            <person name="Nelson D.R."/>
            <person name="Nyvall-Collen P."/>
            <person name="Peters A.F."/>
            <person name="Pommier C."/>
            <person name="Potin P."/>
            <person name="Poulain J."/>
            <person name="Quesneville H."/>
            <person name="Read B."/>
            <person name="Rensing S.A."/>
            <person name="Ritter A."/>
            <person name="Rousvoal S."/>
            <person name="Samanta M."/>
            <person name="Samson G."/>
            <person name="Schroeder D.C."/>
            <person name="Segurens B."/>
            <person name="Strittmatter M."/>
            <person name="Tonon T."/>
            <person name="Tregear J.W."/>
            <person name="Valentin K."/>
            <person name="von Dassow P."/>
            <person name="Yamagishi T."/>
            <person name="Van de Peer Y."/>
            <person name="Wincker P."/>
        </authorList>
    </citation>
    <scope>NUCLEOTIDE SEQUENCE [LARGE SCALE GENOMIC DNA]</scope>
    <source>
        <strain evidence="3">Ec32 / CCAP1310/4</strain>
    </source>
</reference>
<sequence length="209" mass="22463">MMLLVLVVLAVLDCCRGFVAIPPALPLRVTRPAWLPSAGVTSGLSMSTPTIYGVPNSGWKSPQWNWGSASGTGHDCAAICRRTYGTKEARQELVSSLLSGGTAVDFEEVKLTMALAWQNGRWDGSDGGDGGYGDVLTMMAQAKRYEEGSEEERARKLVEDMRPRFALLSPTKEQMAAMDGLIADSNDVLAARNRCCGLVLQAMGFVENG</sequence>
<dbReference type="OrthoDB" id="44414at2759"/>
<accession>D8LBK5</accession>
<feature type="chain" id="PRO_5003116921" evidence="1">
    <location>
        <begin position="18"/>
        <end position="209"/>
    </location>
</feature>
<dbReference type="EMBL" id="FN647682">
    <property type="protein sequence ID" value="CBN76714.1"/>
    <property type="molecule type" value="Genomic_DNA"/>
</dbReference>
<dbReference type="EMBL" id="FN649726">
    <property type="protein sequence ID" value="CBN76714.1"/>
    <property type="molecule type" value="Genomic_DNA"/>
</dbReference>
<proteinExistence type="predicted"/>
<evidence type="ECO:0000256" key="1">
    <source>
        <dbReference type="SAM" id="SignalP"/>
    </source>
</evidence>
<organism evidence="2 3">
    <name type="scientific">Ectocarpus siliculosus</name>
    <name type="common">Brown alga</name>
    <name type="synonym">Conferva siliculosa</name>
    <dbReference type="NCBI Taxonomy" id="2880"/>
    <lineage>
        <taxon>Eukaryota</taxon>
        <taxon>Sar</taxon>
        <taxon>Stramenopiles</taxon>
        <taxon>Ochrophyta</taxon>
        <taxon>PX clade</taxon>
        <taxon>Phaeophyceae</taxon>
        <taxon>Ectocarpales</taxon>
        <taxon>Ectocarpaceae</taxon>
        <taxon>Ectocarpus</taxon>
    </lineage>
</organism>
<evidence type="ECO:0000313" key="3">
    <source>
        <dbReference type="Proteomes" id="UP000002630"/>
    </source>
</evidence>
<keyword evidence="3" id="KW-1185">Reference proteome</keyword>
<keyword evidence="1" id="KW-0732">Signal</keyword>
<gene>
    <name evidence="2" type="ORF">Esi_0000_0517</name>
</gene>
<dbReference type="InParanoid" id="D8LBK5"/>
<dbReference type="eggNOG" id="ENOG502S5W2">
    <property type="taxonomic scope" value="Eukaryota"/>
</dbReference>
<dbReference type="Proteomes" id="UP000002630">
    <property type="component" value="Linkage Group LG01"/>
</dbReference>
<evidence type="ECO:0000313" key="2">
    <source>
        <dbReference type="EMBL" id="CBN76714.1"/>
    </source>
</evidence>
<dbReference type="OMA" id="HDCAAIC"/>
<feature type="signal peptide" evidence="1">
    <location>
        <begin position="1"/>
        <end position="17"/>
    </location>
</feature>
<dbReference type="AlphaFoldDB" id="D8LBK5"/>
<name>D8LBK5_ECTSI</name>